<name>A0A840YHT3_9PROT</name>
<dbReference type="InterPro" id="IPR052159">
    <property type="entry name" value="Competence_DNA_uptake"/>
</dbReference>
<dbReference type="Pfam" id="PF00753">
    <property type="entry name" value="Lactamase_B"/>
    <property type="match status" value="1"/>
</dbReference>
<dbReference type="InterPro" id="IPR001279">
    <property type="entry name" value="Metallo-B-lactamas"/>
</dbReference>
<comment type="caution">
    <text evidence="2">The sequence shown here is derived from an EMBL/GenBank/DDBJ whole genome shotgun (WGS) entry which is preliminary data.</text>
</comment>
<keyword evidence="3" id="KW-1185">Reference proteome</keyword>
<dbReference type="EMBL" id="JACIJD010000026">
    <property type="protein sequence ID" value="MBB5695981.1"/>
    <property type="molecule type" value="Genomic_DNA"/>
</dbReference>
<evidence type="ECO:0000259" key="1">
    <source>
        <dbReference type="Pfam" id="PF00753"/>
    </source>
</evidence>
<dbReference type="PANTHER" id="PTHR30619:SF1">
    <property type="entry name" value="RECOMBINATION PROTEIN 2"/>
    <property type="match status" value="1"/>
</dbReference>
<dbReference type="AlphaFoldDB" id="A0A840YHT3"/>
<dbReference type="InterPro" id="IPR036866">
    <property type="entry name" value="RibonucZ/Hydroxyglut_hydro"/>
</dbReference>
<dbReference type="Proteomes" id="UP000580654">
    <property type="component" value="Unassembled WGS sequence"/>
</dbReference>
<evidence type="ECO:0000313" key="2">
    <source>
        <dbReference type="EMBL" id="MBB5695981.1"/>
    </source>
</evidence>
<protein>
    <recommendedName>
        <fullName evidence="1">Metallo-beta-lactamase domain-containing protein</fullName>
    </recommendedName>
</protein>
<dbReference type="RefSeq" id="WP_184521126.1">
    <property type="nucleotide sequence ID" value="NZ_JACIJD010000026.1"/>
</dbReference>
<reference evidence="2 3" key="1">
    <citation type="submission" date="2020-08" db="EMBL/GenBank/DDBJ databases">
        <title>Genomic Encyclopedia of Type Strains, Phase IV (KMG-IV): sequencing the most valuable type-strain genomes for metagenomic binning, comparative biology and taxonomic classification.</title>
        <authorList>
            <person name="Goeker M."/>
        </authorList>
    </citation>
    <scope>NUCLEOTIDE SEQUENCE [LARGE SCALE GENOMIC DNA]</scope>
    <source>
        <strain evidence="2 3">DSM 25622</strain>
    </source>
</reference>
<sequence>MSVFRLTMLPANEGDSLILSYGESDAEGALRHVLIDGGRKASWPHLEKALTAIKDRGEAIELMVLSHIDADHIDGLLAMAQATAVPLVPKAVWYNGYAQLAQVPLGAGPQAYGFPAAESYSLALEEKGWDANVAFGGKPLAVEGQRQPIDIADLSVTLVSPDREKLRVLRSEWDQWRSTRPGVRALAKRPMPKTLDVDALSAPSKEDTSAPNGSSIAFVARYKGRSVLLGADAHPDTLLASLERLAGEDGTFAVDLIKLPHHGSRANLTREVVEKLDCRRFAISTSGAVFGHPDPEAIARLLKFGKPGIKTLYFNYAGERTTPWGDATLKERWSYECVYPPSDMAPLVIDI</sequence>
<dbReference type="SUPFAM" id="SSF56281">
    <property type="entry name" value="Metallo-hydrolase/oxidoreductase"/>
    <property type="match status" value="1"/>
</dbReference>
<gene>
    <name evidence="2" type="ORF">FHS87_004049</name>
</gene>
<accession>A0A840YHT3</accession>
<evidence type="ECO:0000313" key="3">
    <source>
        <dbReference type="Proteomes" id="UP000580654"/>
    </source>
</evidence>
<organism evidence="2 3">
    <name type="scientific">Muricoccus pecuniae</name>
    <dbReference type="NCBI Taxonomy" id="693023"/>
    <lineage>
        <taxon>Bacteria</taxon>
        <taxon>Pseudomonadati</taxon>
        <taxon>Pseudomonadota</taxon>
        <taxon>Alphaproteobacteria</taxon>
        <taxon>Acetobacterales</taxon>
        <taxon>Roseomonadaceae</taxon>
        <taxon>Muricoccus</taxon>
    </lineage>
</organism>
<dbReference type="Gene3D" id="3.60.15.10">
    <property type="entry name" value="Ribonuclease Z/Hydroxyacylglutathione hydrolase-like"/>
    <property type="match status" value="1"/>
</dbReference>
<dbReference type="PANTHER" id="PTHR30619">
    <property type="entry name" value="DNA INTERNALIZATION/COMPETENCE PROTEIN COMEC/REC2"/>
    <property type="match status" value="1"/>
</dbReference>
<feature type="domain" description="Metallo-beta-lactamase" evidence="1">
    <location>
        <begin position="31"/>
        <end position="274"/>
    </location>
</feature>
<proteinExistence type="predicted"/>